<gene>
    <name evidence="1" type="ORF">HERI1096_LOCUS39752</name>
</gene>
<protein>
    <submittedName>
        <fullName evidence="1">Uncharacterized protein</fullName>
    </submittedName>
</protein>
<organism evidence="1">
    <name type="scientific">Haptolina ericina</name>
    <dbReference type="NCBI Taxonomy" id="156174"/>
    <lineage>
        <taxon>Eukaryota</taxon>
        <taxon>Haptista</taxon>
        <taxon>Haptophyta</taxon>
        <taxon>Prymnesiophyceae</taxon>
        <taxon>Prymnesiales</taxon>
        <taxon>Prymnesiaceae</taxon>
        <taxon>Haptolina</taxon>
    </lineage>
</organism>
<reference evidence="1" key="1">
    <citation type="submission" date="2021-01" db="EMBL/GenBank/DDBJ databases">
        <authorList>
            <person name="Corre E."/>
            <person name="Pelletier E."/>
            <person name="Niang G."/>
            <person name="Scheremetjew M."/>
            <person name="Finn R."/>
            <person name="Kale V."/>
            <person name="Holt S."/>
            <person name="Cochrane G."/>
            <person name="Meng A."/>
            <person name="Brown T."/>
            <person name="Cohen L."/>
        </authorList>
    </citation>
    <scope>NUCLEOTIDE SEQUENCE</scope>
    <source>
        <strain evidence="1">CCMP281</strain>
    </source>
</reference>
<evidence type="ECO:0000313" key="1">
    <source>
        <dbReference type="EMBL" id="CAE0152943.1"/>
    </source>
</evidence>
<proteinExistence type="predicted"/>
<accession>A0A7S3FKA1</accession>
<dbReference type="EMBL" id="HBHX01071866">
    <property type="protein sequence ID" value="CAE0152943.1"/>
    <property type="molecule type" value="Transcribed_RNA"/>
</dbReference>
<dbReference type="AlphaFoldDB" id="A0A7S3FKA1"/>
<sequence length="105" mass="11483">MDRKSLKETAMNNAAFIVYYEESRYGDTRLEPQTPSRRAEQMGYKKSTLSALDDLRLELDYAVSKATPEEAADEQAELMGFSGAARDALAAFLQLAAQVDSAPGG</sequence>
<name>A0A7S3FKA1_9EUKA</name>